<organism evidence="2 3">
    <name type="scientific">Priestia koreensis</name>
    <dbReference type="NCBI Taxonomy" id="284581"/>
    <lineage>
        <taxon>Bacteria</taxon>
        <taxon>Bacillati</taxon>
        <taxon>Bacillota</taxon>
        <taxon>Bacilli</taxon>
        <taxon>Bacillales</taxon>
        <taxon>Bacillaceae</taxon>
        <taxon>Priestia</taxon>
    </lineage>
</organism>
<feature type="transmembrane region" description="Helical" evidence="1">
    <location>
        <begin position="52"/>
        <end position="69"/>
    </location>
</feature>
<comment type="caution">
    <text evidence="2">The sequence shown here is derived from an EMBL/GenBank/DDBJ whole genome shotgun (WGS) entry which is preliminary data.</text>
</comment>
<evidence type="ECO:0000313" key="2">
    <source>
        <dbReference type="EMBL" id="KOO47500.1"/>
    </source>
</evidence>
<keyword evidence="1" id="KW-0472">Membrane</keyword>
<sequence>MTYSRMVLIAVILLYFISSYLEKIKYKKALQKATETKQLRSAATIHRKMTKLHLVGFGIFVAITLIQIVRGR</sequence>
<name>A0A0M0L8V2_9BACI</name>
<evidence type="ECO:0000313" key="3">
    <source>
        <dbReference type="Proteomes" id="UP000037558"/>
    </source>
</evidence>
<accession>A0A0M0L8V2</accession>
<keyword evidence="1" id="KW-1133">Transmembrane helix</keyword>
<proteinExistence type="predicted"/>
<gene>
    <name evidence="2" type="ORF">AMD01_05500</name>
</gene>
<dbReference type="PATRIC" id="fig|284581.3.peg.4482"/>
<evidence type="ECO:0000256" key="1">
    <source>
        <dbReference type="SAM" id="Phobius"/>
    </source>
</evidence>
<dbReference type="Proteomes" id="UP000037558">
    <property type="component" value="Unassembled WGS sequence"/>
</dbReference>
<dbReference type="EMBL" id="LILC01000007">
    <property type="protein sequence ID" value="KOO47500.1"/>
    <property type="molecule type" value="Genomic_DNA"/>
</dbReference>
<dbReference type="RefSeq" id="WP_053400405.1">
    <property type="nucleotide sequence ID" value="NZ_JBBCZF010000001.1"/>
</dbReference>
<reference evidence="3" key="1">
    <citation type="submission" date="2015-08" db="EMBL/GenBank/DDBJ databases">
        <title>Fjat-14210 dsm16467.</title>
        <authorList>
            <person name="Liu B."/>
            <person name="Wang J."/>
            <person name="Zhu Y."/>
            <person name="Liu G."/>
            <person name="Chen Q."/>
            <person name="Chen Z."/>
            <person name="Lan J."/>
            <person name="Che J."/>
            <person name="Ge C."/>
            <person name="Shi H."/>
            <person name="Pan Z."/>
            <person name="Liu X."/>
        </authorList>
    </citation>
    <scope>NUCLEOTIDE SEQUENCE [LARGE SCALE GENOMIC DNA]</scope>
    <source>
        <strain evidence="3">DSM 16467</strain>
    </source>
</reference>
<keyword evidence="3" id="KW-1185">Reference proteome</keyword>
<dbReference type="AlphaFoldDB" id="A0A0M0L8V2"/>
<keyword evidence="1" id="KW-0812">Transmembrane</keyword>
<protein>
    <submittedName>
        <fullName evidence="2">Uncharacterized protein</fullName>
    </submittedName>
</protein>
<feature type="transmembrane region" description="Helical" evidence="1">
    <location>
        <begin position="6"/>
        <end position="22"/>
    </location>
</feature>